<evidence type="ECO:0000256" key="11">
    <source>
        <dbReference type="ARBA" id="ARBA00022989"/>
    </source>
</evidence>
<evidence type="ECO:0000256" key="8">
    <source>
        <dbReference type="ARBA" id="ARBA00022741"/>
    </source>
</evidence>
<dbReference type="EMBL" id="NVWI01000001">
    <property type="protein sequence ID" value="PCJ43740.1"/>
    <property type="molecule type" value="Genomic_DNA"/>
</dbReference>
<dbReference type="NCBIfam" id="NF003404">
    <property type="entry name" value="PRK04750.1"/>
    <property type="match status" value="1"/>
</dbReference>
<dbReference type="SUPFAM" id="SSF56112">
    <property type="entry name" value="Protein kinase-like (PK-like)"/>
    <property type="match status" value="1"/>
</dbReference>
<evidence type="ECO:0000256" key="12">
    <source>
        <dbReference type="ARBA" id="ARBA00023136"/>
    </source>
</evidence>
<protein>
    <submittedName>
        <fullName evidence="15">Ubiquinone biosynthesis regulatory protein kinase UbiB</fullName>
    </submittedName>
</protein>
<dbReference type="GO" id="GO:0006744">
    <property type="term" value="P:ubiquinone biosynthetic process"/>
    <property type="evidence" value="ECO:0007669"/>
    <property type="project" value="UniProtKB-UniPathway"/>
</dbReference>
<evidence type="ECO:0000256" key="9">
    <source>
        <dbReference type="ARBA" id="ARBA00022777"/>
    </source>
</evidence>
<proteinExistence type="inferred from homology"/>
<evidence type="ECO:0000256" key="3">
    <source>
        <dbReference type="ARBA" id="ARBA00022475"/>
    </source>
</evidence>
<dbReference type="InterPro" id="IPR004147">
    <property type="entry name" value="ABC1_dom"/>
</dbReference>
<accession>A0A2A5CJZ9</accession>
<keyword evidence="11 13" id="KW-1133">Transmembrane helix</keyword>
<keyword evidence="12 13" id="KW-0472">Membrane</keyword>
<dbReference type="AlphaFoldDB" id="A0A2A5CJZ9"/>
<evidence type="ECO:0000256" key="6">
    <source>
        <dbReference type="ARBA" id="ARBA00022688"/>
    </source>
</evidence>
<dbReference type="Pfam" id="PF03109">
    <property type="entry name" value="ABC1"/>
    <property type="match status" value="1"/>
</dbReference>
<evidence type="ECO:0000313" key="16">
    <source>
        <dbReference type="Proteomes" id="UP000228987"/>
    </source>
</evidence>
<comment type="pathway">
    <text evidence="1">Cofactor biosynthesis; ubiquinone biosynthesis [regulation].</text>
</comment>
<evidence type="ECO:0000256" key="2">
    <source>
        <dbReference type="ARBA" id="ARBA00009670"/>
    </source>
</evidence>
<dbReference type="InterPro" id="IPR010232">
    <property type="entry name" value="UbiB"/>
</dbReference>
<dbReference type="Proteomes" id="UP000228987">
    <property type="component" value="Unassembled WGS sequence"/>
</dbReference>
<keyword evidence="15" id="KW-0830">Ubiquinone</keyword>
<dbReference type="GO" id="GO:0005524">
    <property type="term" value="F:ATP binding"/>
    <property type="evidence" value="ECO:0007669"/>
    <property type="project" value="UniProtKB-KW"/>
</dbReference>
<reference evidence="16" key="1">
    <citation type="submission" date="2017-08" db="EMBL/GenBank/DDBJ databases">
        <title>A dynamic microbial community with high functional redundancy inhabits the cold, oxic subseafloor aquifer.</title>
        <authorList>
            <person name="Tully B.J."/>
            <person name="Wheat C.G."/>
            <person name="Glazer B.T."/>
            <person name="Huber J.A."/>
        </authorList>
    </citation>
    <scope>NUCLEOTIDE SEQUENCE [LARGE SCALE GENOMIC DNA]</scope>
</reference>
<dbReference type="InterPro" id="IPR011009">
    <property type="entry name" value="Kinase-like_dom_sf"/>
</dbReference>
<evidence type="ECO:0000259" key="14">
    <source>
        <dbReference type="Pfam" id="PF03109"/>
    </source>
</evidence>
<evidence type="ECO:0000313" key="15">
    <source>
        <dbReference type="EMBL" id="PCJ43740.1"/>
    </source>
</evidence>
<dbReference type="CDD" id="cd13972">
    <property type="entry name" value="UbiB"/>
    <property type="match status" value="1"/>
</dbReference>
<keyword evidence="6" id="KW-0831">Ubiquinone biosynthesis</keyword>
<keyword evidence="3" id="KW-1003">Cell membrane</keyword>
<dbReference type="UniPathway" id="UPA00232"/>
<keyword evidence="7 13" id="KW-0812">Transmembrane</keyword>
<keyword evidence="9" id="KW-0418">Kinase</keyword>
<name>A0A2A5CJZ9_9GAMM</name>
<evidence type="ECO:0000256" key="5">
    <source>
        <dbReference type="ARBA" id="ARBA00022679"/>
    </source>
</evidence>
<dbReference type="InterPro" id="IPR050154">
    <property type="entry name" value="UbiB_kinase"/>
</dbReference>
<feature type="transmembrane region" description="Helical" evidence="13">
    <location>
        <begin position="501"/>
        <end position="520"/>
    </location>
</feature>
<evidence type="ECO:0000256" key="7">
    <source>
        <dbReference type="ARBA" id="ARBA00022692"/>
    </source>
</evidence>
<comment type="caution">
    <text evidence="15">The sequence shown here is derived from an EMBL/GenBank/DDBJ whole genome shotgun (WGS) entry which is preliminary data.</text>
</comment>
<gene>
    <name evidence="15" type="ORF">COA71_02395</name>
</gene>
<evidence type="ECO:0000256" key="13">
    <source>
        <dbReference type="SAM" id="Phobius"/>
    </source>
</evidence>
<evidence type="ECO:0000256" key="10">
    <source>
        <dbReference type="ARBA" id="ARBA00022840"/>
    </source>
</evidence>
<dbReference type="PANTHER" id="PTHR10566">
    <property type="entry name" value="CHAPERONE-ACTIVITY OF BC1 COMPLEX CABC1 -RELATED"/>
    <property type="match status" value="1"/>
</dbReference>
<evidence type="ECO:0000256" key="1">
    <source>
        <dbReference type="ARBA" id="ARBA00005020"/>
    </source>
</evidence>
<dbReference type="GO" id="GO:0016301">
    <property type="term" value="F:kinase activity"/>
    <property type="evidence" value="ECO:0007669"/>
    <property type="project" value="UniProtKB-KW"/>
</dbReference>
<keyword evidence="4" id="KW-0997">Cell inner membrane</keyword>
<keyword evidence="8" id="KW-0547">Nucleotide-binding</keyword>
<feature type="domain" description="ABC1 atypical kinase-like" evidence="14">
    <location>
        <begin position="90"/>
        <end position="340"/>
    </location>
</feature>
<feature type="transmembrane region" description="Helical" evidence="13">
    <location>
        <begin position="526"/>
        <end position="543"/>
    </location>
</feature>
<dbReference type="InterPro" id="IPR045308">
    <property type="entry name" value="UbiB_bact"/>
</dbReference>
<comment type="similarity">
    <text evidence="2">Belongs to the protein kinase superfamily. ADCK protein kinase family.</text>
</comment>
<organism evidence="15 16">
    <name type="scientific">SAR86 cluster bacterium</name>
    <dbReference type="NCBI Taxonomy" id="2030880"/>
    <lineage>
        <taxon>Bacteria</taxon>
        <taxon>Pseudomonadati</taxon>
        <taxon>Pseudomonadota</taxon>
        <taxon>Gammaproteobacteria</taxon>
        <taxon>SAR86 cluster</taxon>
    </lineage>
</organism>
<dbReference type="NCBIfam" id="TIGR01982">
    <property type="entry name" value="UbiB"/>
    <property type="match status" value="1"/>
</dbReference>
<keyword evidence="5" id="KW-0808">Transferase</keyword>
<keyword evidence="10" id="KW-0067">ATP-binding</keyword>
<sequence length="545" mass="62943">MKKYFRLITILRVAAHFNLQELLDDFDLKGPAKFLLKLPFKSDPDSAKLNRGTRLRLALEKLGPIFIKFGQLLSTRRDMLPLDIADELAKLQDQVAPFDGLEAQSLIEKALGDKIENLFNDFSSTPLASASVAQVHTAKLLSGEEVVIKVVRPGIDKIIDQDLALLNFLAAFIENYIKDGKRLRAKEIIRDYDFVIHDELNLQAEGANGTQLRKNFENNHVLYVPKVYWDYTRKNILVMERIHGIPISHIDELKKANIDLKKLAETGVEIFFTQVFDHSFFHADMHPGNIFVSREHTDKPQYIALDCAIFGSLSEDDQQYLAKNLLAIFKRDYRKVAELHVECGWVPADTPIHAFEATMRSVCEPIFEKSLREISFGMLLLQLFRTAGRFNMELQPSLVLLQKTMLNIEGLGKELYPDLDLWQTALPFLENWQKRRLSPWENLKKLKGKVPEWLEQLPELPELVYDFLADTRSSRRQAKRLLQEQAKARQQVRRTQSKKRFRFGVSALLLAVIMVFTNLGQWMDSMPLEIWLLSFTGIGLLYFRR</sequence>
<evidence type="ECO:0000256" key="4">
    <source>
        <dbReference type="ARBA" id="ARBA00022519"/>
    </source>
</evidence>
<dbReference type="PANTHER" id="PTHR10566:SF113">
    <property type="entry name" value="PROTEIN ACTIVITY OF BC1 COMPLEX KINASE 7, CHLOROPLASTIC"/>
    <property type="match status" value="1"/>
</dbReference>